<dbReference type="AlphaFoldDB" id="A0AAN8YJS7"/>
<keyword evidence="2" id="KW-1185">Reference proteome</keyword>
<organism evidence="1 2">
    <name type="scientific">Solanum bulbocastanum</name>
    <name type="common">Wild potato</name>
    <dbReference type="NCBI Taxonomy" id="147425"/>
    <lineage>
        <taxon>Eukaryota</taxon>
        <taxon>Viridiplantae</taxon>
        <taxon>Streptophyta</taxon>
        <taxon>Embryophyta</taxon>
        <taxon>Tracheophyta</taxon>
        <taxon>Spermatophyta</taxon>
        <taxon>Magnoliopsida</taxon>
        <taxon>eudicotyledons</taxon>
        <taxon>Gunneridae</taxon>
        <taxon>Pentapetalae</taxon>
        <taxon>asterids</taxon>
        <taxon>lamiids</taxon>
        <taxon>Solanales</taxon>
        <taxon>Solanaceae</taxon>
        <taxon>Solanoideae</taxon>
        <taxon>Solaneae</taxon>
        <taxon>Solanum</taxon>
    </lineage>
</organism>
<proteinExistence type="predicted"/>
<sequence>MVVTIEAMVLSWGLVKEDQINQINWQNYPMSWDNCSKFYFASKQVEGTQKRGKRCSTCHLTTRKNATDTSNLLLDTICMKESIADDVMIKEDLANPYCIIVSIQV</sequence>
<name>A0AAN8YJS7_SOLBU</name>
<dbReference type="EMBL" id="JBANQN010000002">
    <property type="protein sequence ID" value="KAK6796359.1"/>
    <property type="molecule type" value="Genomic_DNA"/>
</dbReference>
<accession>A0AAN8YJS7</accession>
<protein>
    <submittedName>
        <fullName evidence="1">Uncharacterized protein</fullName>
    </submittedName>
</protein>
<dbReference type="Proteomes" id="UP001371456">
    <property type="component" value="Unassembled WGS sequence"/>
</dbReference>
<gene>
    <name evidence="1" type="ORF">RDI58_004060</name>
</gene>
<evidence type="ECO:0000313" key="2">
    <source>
        <dbReference type="Proteomes" id="UP001371456"/>
    </source>
</evidence>
<evidence type="ECO:0000313" key="1">
    <source>
        <dbReference type="EMBL" id="KAK6796359.1"/>
    </source>
</evidence>
<comment type="caution">
    <text evidence="1">The sequence shown here is derived from an EMBL/GenBank/DDBJ whole genome shotgun (WGS) entry which is preliminary data.</text>
</comment>
<reference evidence="1 2" key="1">
    <citation type="submission" date="2024-02" db="EMBL/GenBank/DDBJ databases">
        <title>de novo genome assembly of Solanum bulbocastanum strain 11H21.</title>
        <authorList>
            <person name="Hosaka A.J."/>
        </authorList>
    </citation>
    <scope>NUCLEOTIDE SEQUENCE [LARGE SCALE GENOMIC DNA]</scope>
    <source>
        <tissue evidence="1">Young leaves</tissue>
    </source>
</reference>